<dbReference type="RefSeq" id="XP_002737832.1">
    <property type="nucleotide sequence ID" value="XM_002737786.2"/>
</dbReference>
<feature type="transmembrane region" description="Helical" evidence="3">
    <location>
        <begin position="526"/>
        <end position="546"/>
    </location>
</feature>
<dbReference type="InterPro" id="IPR053012">
    <property type="entry name" value="ER-organelle_contact"/>
</dbReference>
<accession>A0ABM0GUU4</accession>
<evidence type="ECO:0000313" key="7">
    <source>
        <dbReference type="RefSeq" id="XP_002737832.1"/>
    </source>
</evidence>
<keyword evidence="3" id="KW-0812">Transmembrane</keyword>
<dbReference type="Pfam" id="PF00650">
    <property type="entry name" value="CRAL_TRIO"/>
    <property type="match status" value="1"/>
</dbReference>
<evidence type="ECO:0000256" key="1">
    <source>
        <dbReference type="SAM" id="Coils"/>
    </source>
</evidence>
<dbReference type="SUPFAM" id="SSF52087">
    <property type="entry name" value="CRAL/TRIO domain"/>
    <property type="match status" value="1"/>
</dbReference>
<dbReference type="Gene3D" id="3.40.525.10">
    <property type="entry name" value="CRAL-TRIO lipid binding domain"/>
    <property type="match status" value="1"/>
</dbReference>
<evidence type="ECO:0000256" key="2">
    <source>
        <dbReference type="SAM" id="MobiDB-lite"/>
    </source>
</evidence>
<name>A0ABM0GUU4_SACKO</name>
<protein>
    <submittedName>
        <fullName evidence="7">Motile sperm domain-containing protein 2-like</fullName>
    </submittedName>
</protein>
<keyword evidence="1" id="KW-0175">Coiled coil</keyword>
<dbReference type="InterPro" id="IPR000535">
    <property type="entry name" value="MSP_dom"/>
</dbReference>
<evidence type="ECO:0000313" key="6">
    <source>
        <dbReference type="Proteomes" id="UP000694865"/>
    </source>
</evidence>
<dbReference type="PANTHER" id="PTHR46384:SF1">
    <property type="entry name" value="MOTILE SPERM DOMAIN-CONTAINING PROTEIN 2"/>
    <property type="match status" value="1"/>
</dbReference>
<gene>
    <name evidence="7" type="primary">LOC100373427</name>
</gene>
<dbReference type="Gene3D" id="2.60.40.10">
    <property type="entry name" value="Immunoglobulins"/>
    <property type="match status" value="1"/>
</dbReference>
<feature type="domain" description="CRAL-TRIO" evidence="4">
    <location>
        <begin position="96"/>
        <end position="239"/>
    </location>
</feature>
<keyword evidence="3" id="KW-0472">Membrane</keyword>
<evidence type="ECO:0000259" key="4">
    <source>
        <dbReference type="PROSITE" id="PS50191"/>
    </source>
</evidence>
<dbReference type="SMART" id="SM00516">
    <property type="entry name" value="SEC14"/>
    <property type="match status" value="1"/>
</dbReference>
<sequence length="584" mass="66498">MAETEAYTARFQELRNEFLEKHADDIANGAYDQRDVQKVRSDDFYVKLFLLHSKGSYDFALEVIHSSLKFRKDFGVYDITEDSFPLELWEIGGLYVHGKDLSGNHLLWFLGRKFKKGDAQKQLLTKKIIVYWLEKISIEHPGEKVTVIQDATQTGLQNMDLEMVKFIITCFKFYYPNMLGVMLVYELPWILNAAWKIIQSWLSEEARKKVILRNKSTIQQQVGADILPPYMGGNDTFEWKYVPTPPKEYQEMMEIFDEDETEIESTEDGETTVISNKITEAHIGNESGMNGEMTVRRRVHFAEDSERPPIVKSQSADNIEVLSSSPSNTKEALNHHIASPLKTRRSKRVGDSAKGAHLTISPAEDLEFIATEHNKEAHSVISLCNNTQGLVAFKVKTTAPEVFRVKPSAGTIAPGKSNDVHVSLQSGHEYTVRREKFLILSTQVQNSPKTQSELQSLWKKIPSSSMVEHRLRCSFRVVPIDNKIAMKKQTEVETLQQQVTKLSSKLEKLVDHNERIKESLSSILKLLKFFFVSGFILFMCAIYYYLRYSGTVPDGRRCQSQGTSTTHTENIMSDPTVTMGLSGP</sequence>
<dbReference type="InterPro" id="IPR036865">
    <property type="entry name" value="CRAL-TRIO_dom_sf"/>
</dbReference>
<dbReference type="GeneID" id="100373427"/>
<reference evidence="7" key="1">
    <citation type="submission" date="2025-08" db="UniProtKB">
        <authorList>
            <consortium name="RefSeq"/>
        </authorList>
    </citation>
    <scope>IDENTIFICATION</scope>
    <source>
        <tissue evidence="7">Testes</tissue>
    </source>
</reference>
<dbReference type="SUPFAM" id="SSF49354">
    <property type="entry name" value="PapD-like"/>
    <property type="match status" value="1"/>
</dbReference>
<dbReference type="InterPro" id="IPR008962">
    <property type="entry name" value="PapD-like_sf"/>
</dbReference>
<dbReference type="InterPro" id="IPR013783">
    <property type="entry name" value="Ig-like_fold"/>
</dbReference>
<dbReference type="PROSITE" id="PS50202">
    <property type="entry name" value="MSP"/>
    <property type="match status" value="1"/>
</dbReference>
<feature type="region of interest" description="Disordered" evidence="2">
    <location>
        <begin position="556"/>
        <end position="584"/>
    </location>
</feature>
<dbReference type="Proteomes" id="UP000694865">
    <property type="component" value="Unplaced"/>
</dbReference>
<dbReference type="PROSITE" id="PS50191">
    <property type="entry name" value="CRAL_TRIO"/>
    <property type="match status" value="1"/>
</dbReference>
<evidence type="ECO:0000259" key="5">
    <source>
        <dbReference type="PROSITE" id="PS50202"/>
    </source>
</evidence>
<dbReference type="CDD" id="cd00170">
    <property type="entry name" value="SEC14"/>
    <property type="match status" value="1"/>
</dbReference>
<dbReference type="InterPro" id="IPR001251">
    <property type="entry name" value="CRAL-TRIO_dom"/>
</dbReference>
<dbReference type="PANTHER" id="PTHR46384">
    <property type="entry name" value="MOTILE SPERM DOMAIN-CONTAINING PROTEIN 2"/>
    <property type="match status" value="1"/>
</dbReference>
<feature type="domain" description="MSP" evidence="5">
    <location>
        <begin position="357"/>
        <end position="476"/>
    </location>
</feature>
<proteinExistence type="predicted"/>
<feature type="coiled-coil region" evidence="1">
    <location>
        <begin position="485"/>
        <end position="512"/>
    </location>
</feature>
<evidence type="ECO:0000256" key="3">
    <source>
        <dbReference type="SAM" id="Phobius"/>
    </source>
</evidence>
<dbReference type="SUPFAM" id="SSF46938">
    <property type="entry name" value="CRAL/TRIO N-terminal domain"/>
    <property type="match status" value="1"/>
</dbReference>
<organism evidence="6 7">
    <name type="scientific">Saccoglossus kowalevskii</name>
    <name type="common">Acorn worm</name>
    <dbReference type="NCBI Taxonomy" id="10224"/>
    <lineage>
        <taxon>Eukaryota</taxon>
        <taxon>Metazoa</taxon>
        <taxon>Hemichordata</taxon>
        <taxon>Enteropneusta</taxon>
        <taxon>Harrimaniidae</taxon>
        <taxon>Saccoglossus</taxon>
    </lineage>
</organism>
<feature type="compositionally biased region" description="Polar residues" evidence="2">
    <location>
        <begin position="558"/>
        <end position="576"/>
    </location>
</feature>
<dbReference type="Pfam" id="PF00635">
    <property type="entry name" value="Motile_Sperm"/>
    <property type="match status" value="1"/>
</dbReference>
<keyword evidence="3" id="KW-1133">Transmembrane helix</keyword>
<keyword evidence="6" id="KW-1185">Reference proteome</keyword>
<dbReference type="InterPro" id="IPR036273">
    <property type="entry name" value="CRAL/TRIO_N_dom_sf"/>
</dbReference>